<dbReference type="AlphaFoldDB" id="A0A814NT49"/>
<feature type="domain" description="TIR" evidence="1">
    <location>
        <begin position="512"/>
        <end position="642"/>
    </location>
</feature>
<gene>
    <name evidence="2" type="ORF">IZO911_LOCUS22691</name>
</gene>
<evidence type="ECO:0000313" key="2">
    <source>
        <dbReference type="EMBL" id="CAF1094597.1"/>
    </source>
</evidence>
<name>A0A814NT49_9BILA</name>
<evidence type="ECO:0000313" key="3">
    <source>
        <dbReference type="Proteomes" id="UP000663860"/>
    </source>
</evidence>
<dbReference type="Gene3D" id="3.40.50.10140">
    <property type="entry name" value="Toll/interleukin-1 receptor homology (TIR) domain"/>
    <property type="match status" value="1"/>
</dbReference>
<dbReference type="Pfam" id="PF13676">
    <property type="entry name" value="TIR_2"/>
    <property type="match status" value="1"/>
</dbReference>
<dbReference type="PANTHER" id="PTHR46270">
    <property type="entry name" value="ARMADILLO-TYPE FOLD-RELATED"/>
    <property type="match status" value="1"/>
</dbReference>
<dbReference type="GO" id="GO:0007165">
    <property type="term" value="P:signal transduction"/>
    <property type="evidence" value="ECO:0007669"/>
    <property type="project" value="InterPro"/>
</dbReference>
<sequence>MENRFEELVGKLDISPLSVDILQQISLILKEQNNECLYSFVHKSFDSLLVVERWVWKVLSDGYCDEWINEEHYQEFFYTVASFNKNLVLNNDDIELNVKTTLLLSVSIDQVSSIFQQINQTNNDNDMFITIASLWFDNHSCFIHYNPPSDVLPVTDHINQYILQNYLLSKQYKTYLNELSQSVISQSLFTAKMLFYIRTCSFSLFSYTGANIHEILYAADVLIHWIGDDYLKILHVHSRTIGLWSKELLSCMTQLITFAVVLCWTCGPNQAPNKTLFVAEQTIYDHTEDLMRIIDYKPFHKEMKPVRSNDETSIMDAALMILMSIIKTQNVSWFFRSNVSIQNALTTLAEAALYDEICLHIYGILGKVLSDEQFKNLKIANSVGGFFFNMIMQAWHHPLKKYKHTQIEQLLRGFFNLSKHDFIQQETANMKKISLFIEISEQYPIVYDIIWTLSFNHDIQQQLRSSLSFIHKLSQLAKESDDEQVRKTTHGILWNLEINHQDRSISQSTNQNTFDIMISYSHKEKVLCKQLYDELTKSGYRVWIDFDQMHGNVMDAMAQAIDRSEIIVICMSEQYRQSNFCRAEAHYAFQRQRRIVPVLMQKHYKPDGWLLFLIGQLLYVDFTKYEFVRAMEMLSKELKAIHVPDMKITLVEREIDIDIIPPSLSVSSPQTFSDNILQWSQTQVHQWLLQHKLVQLSQLLIDCNGRSLVHLYKFMKQSQTSQILSLLQEDSLRRINQSISLIELSCFHSLMHEQQRQQRQQTKKSIKSTEISRNIEEVDF</sequence>
<comment type="caution">
    <text evidence="2">The sequence shown here is derived from an EMBL/GenBank/DDBJ whole genome shotgun (WGS) entry which is preliminary data.</text>
</comment>
<accession>A0A814NT49</accession>
<dbReference type="EMBL" id="CAJNOE010000255">
    <property type="protein sequence ID" value="CAF1094597.1"/>
    <property type="molecule type" value="Genomic_DNA"/>
</dbReference>
<reference evidence="2" key="1">
    <citation type="submission" date="2021-02" db="EMBL/GenBank/DDBJ databases">
        <authorList>
            <person name="Nowell W R."/>
        </authorList>
    </citation>
    <scope>NUCLEOTIDE SEQUENCE</scope>
</reference>
<protein>
    <recommendedName>
        <fullName evidence="1">TIR domain-containing protein</fullName>
    </recommendedName>
</protein>
<dbReference type="InterPro" id="IPR000157">
    <property type="entry name" value="TIR_dom"/>
</dbReference>
<proteinExistence type="predicted"/>
<dbReference type="InterPro" id="IPR035897">
    <property type="entry name" value="Toll_tir_struct_dom_sf"/>
</dbReference>
<dbReference type="PROSITE" id="PS50104">
    <property type="entry name" value="TIR"/>
    <property type="match status" value="1"/>
</dbReference>
<organism evidence="2 3">
    <name type="scientific">Adineta steineri</name>
    <dbReference type="NCBI Taxonomy" id="433720"/>
    <lineage>
        <taxon>Eukaryota</taxon>
        <taxon>Metazoa</taxon>
        <taxon>Spiralia</taxon>
        <taxon>Gnathifera</taxon>
        <taxon>Rotifera</taxon>
        <taxon>Eurotatoria</taxon>
        <taxon>Bdelloidea</taxon>
        <taxon>Adinetida</taxon>
        <taxon>Adinetidae</taxon>
        <taxon>Adineta</taxon>
    </lineage>
</organism>
<dbReference type="Proteomes" id="UP000663860">
    <property type="component" value="Unassembled WGS sequence"/>
</dbReference>
<dbReference type="PANTHER" id="PTHR46270:SF2">
    <property type="entry name" value="TIR DOMAIN-CONTAINING PROTEIN"/>
    <property type="match status" value="1"/>
</dbReference>
<evidence type="ECO:0000259" key="1">
    <source>
        <dbReference type="PROSITE" id="PS50104"/>
    </source>
</evidence>
<dbReference type="SUPFAM" id="SSF52200">
    <property type="entry name" value="Toll/Interleukin receptor TIR domain"/>
    <property type="match status" value="1"/>
</dbReference>